<sequence>MKILNINAFERLASQRLVTISEVVNALYGLNPNVKTKDLDPVITEEVQDIRKTITRNIRYLKIHVSSVNDELDSDLVFAAAHDYMRQGITPEIIIERGKSAIVTFFYANDWQRYMMAFGGRSLVDEVAQIRKTGRGQHRKTDEETGTLKMMGLLIKLLAEKHPSKKYGSPDKPTITEIYKDVVSMIERESLTTKGVGKSTFAAKASQALRTVIDDG</sequence>
<dbReference type="AlphaFoldDB" id="A0A761P7A4"/>
<dbReference type="EMBL" id="DAAXZP010000035">
    <property type="protein sequence ID" value="HAG3255447.1"/>
    <property type="molecule type" value="Genomic_DNA"/>
</dbReference>
<protein>
    <submittedName>
        <fullName evidence="1">Uncharacterized protein</fullName>
    </submittedName>
</protein>
<accession>A0A761P7A4</accession>
<reference evidence="1" key="2">
    <citation type="submission" date="2020-02" db="EMBL/GenBank/DDBJ databases">
        <authorList>
            <consortium name="NCBI Pathogen Detection Project"/>
        </authorList>
    </citation>
    <scope>NUCLEOTIDE SEQUENCE</scope>
    <source>
        <strain evidence="1">MA.CK_97/00006015</strain>
    </source>
</reference>
<reference evidence="1" key="1">
    <citation type="journal article" date="2018" name="Genome Biol.">
        <title>SKESA: strategic k-mer extension for scrupulous assemblies.</title>
        <authorList>
            <person name="Souvorov A."/>
            <person name="Agarwala R."/>
            <person name="Lipman D.J."/>
        </authorList>
    </citation>
    <scope>NUCLEOTIDE SEQUENCE</scope>
    <source>
        <strain evidence="1">MA.CK_97/00006015</strain>
    </source>
</reference>
<comment type="caution">
    <text evidence="1">The sequence shown here is derived from an EMBL/GenBank/DDBJ whole genome shotgun (WGS) entry which is preliminary data.</text>
</comment>
<proteinExistence type="predicted"/>
<gene>
    <name evidence="1" type="ORF">G8X54_004789</name>
</gene>
<organism evidence="1">
    <name type="scientific">Salmonella enterica</name>
    <name type="common">Salmonella choleraesuis</name>
    <dbReference type="NCBI Taxonomy" id="28901"/>
    <lineage>
        <taxon>Bacteria</taxon>
        <taxon>Pseudomonadati</taxon>
        <taxon>Pseudomonadota</taxon>
        <taxon>Gammaproteobacteria</taxon>
        <taxon>Enterobacterales</taxon>
        <taxon>Enterobacteriaceae</taxon>
        <taxon>Salmonella</taxon>
    </lineage>
</organism>
<evidence type="ECO:0000313" key="1">
    <source>
        <dbReference type="EMBL" id="HAG3255447.1"/>
    </source>
</evidence>
<name>A0A761P7A4_SALER</name>